<dbReference type="Proteomes" id="UP000307749">
    <property type="component" value="Unassembled WGS sequence"/>
</dbReference>
<reference evidence="5 6" key="1">
    <citation type="submission" date="2017-02" db="EMBL/GenBank/DDBJ databases">
        <title>Whole genome sequencing of Metallibacterium scheffleri DSM 24874 (T).</title>
        <authorList>
            <person name="Kumar S."/>
            <person name="Patil P."/>
            <person name="Patil P.B."/>
        </authorList>
    </citation>
    <scope>NUCLEOTIDE SEQUENCE [LARGE SCALE GENOMIC DNA]</scope>
    <source>
        <strain evidence="5 6">DSM 24874</strain>
    </source>
</reference>
<dbReference type="GO" id="GO:0042276">
    <property type="term" value="P:error-prone translesion synthesis"/>
    <property type="evidence" value="ECO:0007669"/>
    <property type="project" value="TreeGrafter"/>
</dbReference>
<dbReference type="InterPro" id="IPR043502">
    <property type="entry name" value="DNA/RNA_pol_sf"/>
</dbReference>
<comment type="caution">
    <text evidence="5">The sequence shown here is derived from an EMBL/GenBank/DDBJ whole genome shotgun (WGS) entry which is preliminary data.</text>
</comment>
<dbReference type="InterPro" id="IPR043128">
    <property type="entry name" value="Rev_trsase/Diguanyl_cyclase"/>
</dbReference>
<dbReference type="EMBL" id="MWQO01000060">
    <property type="protein sequence ID" value="THD07524.1"/>
    <property type="molecule type" value="Genomic_DNA"/>
</dbReference>
<dbReference type="AlphaFoldDB" id="A0A4S3KHV3"/>
<feature type="region of interest" description="Disordered" evidence="3">
    <location>
        <begin position="439"/>
        <end position="460"/>
    </location>
</feature>
<dbReference type="STRING" id="993689.GCA_002077135_01144"/>
<dbReference type="GO" id="GO:0009432">
    <property type="term" value="P:SOS response"/>
    <property type="evidence" value="ECO:0007669"/>
    <property type="project" value="TreeGrafter"/>
</dbReference>
<name>A0A4S3KHV3_9GAMM</name>
<feature type="domain" description="UmuC" evidence="4">
    <location>
        <begin position="5"/>
        <end position="187"/>
    </location>
</feature>
<comment type="similarity">
    <text evidence="1">Belongs to the DNA polymerase type-Y family.</text>
</comment>
<dbReference type="InterPro" id="IPR050116">
    <property type="entry name" value="DNA_polymerase-Y"/>
</dbReference>
<dbReference type="OrthoDB" id="9808813at2"/>
<dbReference type="Gene3D" id="1.10.150.20">
    <property type="entry name" value="5' to 3' exonuclease, C-terminal subdomain"/>
    <property type="match status" value="1"/>
</dbReference>
<evidence type="ECO:0000256" key="3">
    <source>
        <dbReference type="SAM" id="MobiDB-lite"/>
    </source>
</evidence>
<evidence type="ECO:0000259" key="4">
    <source>
        <dbReference type="PROSITE" id="PS50173"/>
    </source>
</evidence>
<dbReference type="Gene3D" id="3.30.70.270">
    <property type="match status" value="1"/>
</dbReference>
<dbReference type="Pfam" id="PF11799">
    <property type="entry name" value="IMS_C"/>
    <property type="match status" value="1"/>
</dbReference>
<dbReference type="Gene3D" id="3.40.1170.60">
    <property type="match status" value="1"/>
</dbReference>
<dbReference type="RefSeq" id="WP_081126461.1">
    <property type="nucleotide sequence ID" value="NZ_LDOS01000001.1"/>
</dbReference>
<dbReference type="InterPro" id="IPR036775">
    <property type="entry name" value="DNA_pol_Y-fam_lit_finger_sf"/>
</dbReference>
<dbReference type="SUPFAM" id="SSF100879">
    <property type="entry name" value="Lesion bypass DNA polymerase (Y-family), little finger domain"/>
    <property type="match status" value="1"/>
</dbReference>
<dbReference type="GO" id="GO:0006260">
    <property type="term" value="P:DNA replication"/>
    <property type="evidence" value="ECO:0007669"/>
    <property type="project" value="UniProtKB-KW"/>
</dbReference>
<dbReference type="PANTHER" id="PTHR11076:SF33">
    <property type="entry name" value="DNA POLYMERASE KAPPA"/>
    <property type="match status" value="1"/>
</dbReference>
<dbReference type="GO" id="GO:0003887">
    <property type="term" value="F:DNA-directed DNA polymerase activity"/>
    <property type="evidence" value="ECO:0007669"/>
    <property type="project" value="UniProtKB-KW"/>
</dbReference>
<dbReference type="CDD" id="cd00424">
    <property type="entry name" value="PolY"/>
    <property type="match status" value="1"/>
</dbReference>
<evidence type="ECO:0000256" key="1">
    <source>
        <dbReference type="ARBA" id="ARBA00010945"/>
    </source>
</evidence>
<dbReference type="SUPFAM" id="SSF56672">
    <property type="entry name" value="DNA/RNA polymerases"/>
    <property type="match status" value="1"/>
</dbReference>
<evidence type="ECO:0000256" key="2">
    <source>
        <dbReference type="ARBA" id="ARBA00022705"/>
    </source>
</evidence>
<keyword evidence="2" id="KW-0235">DNA replication</keyword>
<dbReference type="InterPro" id="IPR001126">
    <property type="entry name" value="UmuC"/>
</dbReference>
<protein>
    <recommendedName>
        <fullName evidence="4">UmuC domain-containing protein</fullName>
    </recommendedName>
</protein>
<dbReference type="PROSITE" id="PS50173">
    <property type="entry name" value="UMUC"/>
    <property type="match status" value="1"/>
</dbReference>
<dbReference type="Pfam" id="PF00817">
    <property type="entry name" value="IMS"/>
    <property type="match status" value="1"/>
</dbReference>
<sequence length="460" mass="49532">MTLRSLFVDFNSYFASVEQEVRPELRDRPVAVVPVLADSTCCIAASYSAKACGIRTGTRVSDARALCPGLVLCLARPALYVEWHHRLLEIIGRVLPISHIGSIDEVDCELIGSERRRDKAEAMARAIKREIAGAAEFIRCSIGIAPNAFLAKTAADMRKPDGLTVLEAGDLPQALHALALRDLCGIGPALERRLLRHGIRSVAQLTAADAAALRRVWGGVEGERFHALLHGAWLGERPSVRSSVGHSHVLGPELRNAQGARAVLQKLLSKAALRLRRLGLHAGALAVRVRYTGARPRWERDARFADTASTATLLRELRTLLDDPAQPALPGPRGARPLALSVTLHHLSDPADAAPDLFAAPAKTNALDTTIDRINARFGHNAVYFGGLSAAIRHDAAPMRIPFNRIPDSASEAAQHELWLQSLNRFKVAGQLAHAAAARERPAKLRTSAAGGPVATGDET</sequence>
<dbReference type="GO" id="GO:0005829">
    <property type="term" value="C:cytosol"/>
    <property type="evidence" value="ECO:0007669"/>
    <property type="project" value="TreeGrafter"/>
</dbReference>
<dbReference type="InterPro" id="IPR017961">
    <property type="entry name" value="DNA_pol_Y-fam_little_finger"/>
</dbReference>
<organism evidence="5 6">
    <name type="scientific">Metallibacterium scheffleri</name>
    <dbReference type="NCBI Taxonomy" id="993689"/>
    <lineage>
        <taxon>Bacteria</taxon>
        <taxon>Pseudomonadati</taxon>
        <taxon>Pseudomonadota</taxon>
        <taxon>Gammaproteobacteria</taxon>
        <taxon>Lysobacterales</taxon>
        <taxon>Rhodanobacteraceae</taxon>
        <taxon>Metallibacterium</taxon>
    </lineage>
</organism>
<keyword evidence="6" id="KW-1185">Reference proteome</keyword>
<dbReference type="GO" id="GO:0006281">
    <property type="term" value="P:DNA repair"/>
    <property type="evidence" value="ECO:0007669"/>
    <property type="project" value="InterPro"/>
</dbReference>
<evidence type="ECO:0000313" key="5">
    <source>
        <dbReference type="EMBL" id="THD07524.1"/>
    </source>
</evidence>
<dbReference type="PANTHER" id="PTHR11076">
    <property type="entry name" value="DNA REPAIR POLYMERASE UMUC / TRANSFERASE FAMILY MEMBER"/>
    <property type="match status" value="1"/>
</dbReference>
<accession>A0A4S3KHV3</accession>
<dbReference type="GO" id="GO:0003684">
    <property type="term" value="F:damaged DNA binding"/>
    <property type="evidence" value="ECO:0007669"/>
    <property type="project" value="InterPro"/>
</dbReference>
<gene>
    <name evidence="5" type="ORF">B1806_14920</name>
</gene>
<proteinExistence type="inferred from homology"/>
<evidence type="ECO:0000313" key="6">
    <source>
        <dbReference type="Proteomes" id="UP000307749"/>
    </source>
</evidence>